<dbReference type="InterPro" id="IPR007219">
    <property type="entry name" value="XnlR_reg_dom"/>
</dbReference>
<feature type="domain" description="Zn(2)-C6 fungal-type" evidence="10">
    <location>
        <begin position="369"/>
        <end position="399"/>
    </location>
</feature>
<evidence type="ECO:0000313" key="12">
    <source>
        <dbReference type="Proteomes" id="UP000293360"/>
    </source>
</evidence>
<dbReference type="SUPFAM" id="SSF57701">
    <property type="entry name" value="Zn2/Cys6 DNA-binding domain"/>
    <property type="match status" value="1"/>
</dbReference>
<keyword evidence="4" id="KW-0238">DNA-binding</keyword>
<evidence type="ECO:0000256" key="1">
    <source>
        <dbReference type="ARBA" id="ARBA00022723"/>
    </source>
</evidence>
<feature type="compositionally biased region" description="Basic and acidic residues" evidence="9">
    <location>
        <begin position="188"/>
        <end position="202"/>
    </location>
</feature>
<dbReference type="OrthoDB" id="5284003at2759"/>
<evidence type="ECO:0000313" key="11">
    <source>
        <dbReference type="EMBL" id="RYP10554.1"/>
    </source>
</evidence>
<feature type="compositionally biased region" description="Pro residues" evidence="9">
    <location>
        <begin position="114"/>
        <end position="124"/>
    </location>
</feature>
<dbReference type="GO" id="GO:0008270">
    <property type="term" value="F:zinc ion binding"/>
    <property type="evidence" value="ECO:0007669"/>
    <property type="project" value="InterPro"/>
</dbReference>
<evidence type="ECO:0000256" key="7">
    <source>
        <dbReference type="ARBA" id="ARBA00023242"/>
    </source>
</evidence>
<dbReference type="Pfam" id="PF04082">
    <property type="entry name" value="Fungal_trans"/>
    <property type="match status" value="1"/>
</dbReference>
<keyword evidence="12" id="KW-1185">Reference proteome</keyword>
<sequence length="965" mass="107153">MTPAMTFVVLRGAVLDYMQSSEMVAGILDILLRLSSQIPALYEADLFLAEKTAPRSLRRYMDGIQHSGDNAHEFGRMNRPETIFYPTKLLEELLLISRILADDEEFNRRSALSPRPPVPSPPVPSSVSQSRVLATFSRTMSSADDAADLASAAPPVVPSDAEPGIDASVQPLSSESQTQTQLETEPEPQPHLDPGPDLHPHTQPDSAVAVAVVQASFASEPQHQHQSYEQQLQHQPHQHQHHQHQRQYHHSQHEEEQHHQFNQYDGLPTAPVPVSTVAHHGLQALQAASAAPPITSPTSDHLAQQYAQSATLQMGDAQFAQVATDVVNGNLNGNNTPPNLHVHAHAPSPASPAVNGTPTQQKATRLRRACDMCSQRKVKCDESGPPCKPCADLNVECTFQRRMKRRGPPNKHAEAARAAKRSRIDSTDASVTMLSLSPEISQVAPDAESIAPWPVLELLIDDFFTYIHPLMPFPHQPTFRQAFAERADRTSRKFLALLASMVGVLVSSFPRSARSHLKAQHSTDLFPTSLTMIERCRNIALQARGPLFMASQEMTADDAATSYFLSIAAAYTIQWKSCKRFMAETMTFVKEVSVHRQKNSSPSEPSVDDIASVLSNSDNKPVDHIKDQMTKRIFWVIVAGVRSMTQLGVSMNELPLPPPTSQEQYPDQPVEVDDEYIYADQILPQPEGIPSLITGFNRNICVYTTMNELVGVDMCYGMKFFDWNAQKNILGNGLAAAKQATEDLPVHLRVKTEPSQPEPPNFDESGLQYHPPAFPAAQPPNDLRHAFAEEPMRRRELQFEIQKANIYASSLATRSYFVERYLNLRDAEQQRRKLEGGAADDGVQDERDLMVAEERELIVENLLTVLSSISQRNMEPNGGSIINKIRQVASTLLNDAPERKGAVAVRAEEYLRRFVDILMRLEKTGGSTAPGPMTAQDEEDELHCWANLREYQLQFAANGGFMGQQ</sequence>
<dbReference type="PANTHER" id="PTHR47663:SF1">
    <property type="entry name" value="XYLANOLYTIC TRANSCRIPTIONAL ACTIVATOR XLNR-RELATED"/>
    <property type="match status" value="1"/>
</dbReference>
<dbReference type="GO" id="GO:0003677">
    <property type="term" value="F:DNA binding"/>
    <property type="evidence" value="ECO:0007669"/>
    <property type="project" value="UniProtKB-KW"/>
</dbReference>
<name>A0A4Q4TVF6_9PEZI</name>
<dbReference type="InterPro" id="IPR001138">
    <property type="entry name" value="Zn2Cys6_DnaBD"/>
</dbReference>
<dbReference type="CDD" id="cd00067">
    <property type="entry name" value="GAL4"/>
    <property type="match status" value="1"/>
</dbReference>
<evidence type="ECO:0000256" key="5">
    <source>
        <dbReference type="ARBA" id="ARBA00023159"/>
    </source>
</evidence>
<evidence type="ECO:0000256" key="2">
    <source>
        <dbReference type="ARBA" id="ARBA00022833"/>
    </source>
</evidence>
<evidence type="ECO:0000256" key="6">
    <source>
        <dbReference type="ARBA" id="ARBA00023163"/>
    </source>
</evidence>
<feature type="region of interest" description="Disordered" evidence="9">
    <location>
        <begin position="109"/>
        <end position="130"/>
    </location>
</feature>
<keyword evidence="6" id="KW-0804">Transcription</keyword>
<dbReference type="GO" id="GO:0006351">
    <property type="term" value="P:DNA-templated transcription"/>
    <property type="evidence" value="ECO:0007669"/>
    <property type="project" value="InterPro"/>
</dbReference>
<dbReference type="Proteomes" id="UP000293360">
    <property type="component" value="Unassembled WGS sequence"/>
</dbReference>
<dbReference type="STRING" id="155417.A0A4Q4TVF6"/>
<feature type="compositionally biased region" description="Polar residues" evidence="9">
    <location>
        <begin position="170"/>
        <end position="183"/>
    </location>
</feature>
<evidence type="ECO:0000256" key="8">
    <source>
        <dbReference type="ARBA" id="ARBA00037990"/>
    </source>
</evidence>
<evidence type="ECO:0000256" key="4">
    <source>
        <dbReference type="ARBA" id="ARBA00023125"/>
    </source>
</evidence>
<evidence type="ECO:0000256" key="3">
    <source>
        <dbReference type="ARBA" id="ARBA00023015"/>
    </source>
</evidence>
<accession>A0A4Q4TVF6</accession>
<gene>
    <name evidence="11" type="ORF">DL764_000607</name>
</gene>
<keyword evidence="5" id="KW-0010">Activator</keyword>
<comment type="caution">
    <text evidence="11">The sequence shown here is derived from an EMBL/GenBank/DDBJ whole genome shotgun (WGS) entry which is preliminary data.</text>
</comment>
<evidence type="ECO:0000259" key="10">
    <source>
        <dbReference type="PROSITE" id="PS50048"/>
    </source>
</evidence>
<evidence type="ECO:0000256" key="9">
    <source>
        <dbReference type="SAM" id="MobiDB-lite"/>
    </source>
</evidence>
<proteinExistence type="inferred from homology"/>
<feature type="compositionally biased region" description="Basic and acidic residues" evidence="9">
    <location>
        <begin position="411"/>
        <end position="426"/>
    </location>
</feature>
<dbReference type="InterPro" id="IPR036864">
    <property type="entry name" value="Zn2-C6_fun-type_DNA-bd_sf"/>
</dbReference>
<feature type="region of interest" description="Disordered" evidence="9">
    <location>
        <begin position="405"/>
        <end position="428"/>
    </location>
</feature>
<dbReference type="EMBL" id="QJNU01000017">
    <property type="protein sequence ID" value="RYP10554.1"/>
    <property type="molecule type" value="Genomic_DNA"/>
</dbReference>
<reference evidence="11 12" key="1">
    <citation type="submission" date="2018-06" db="EMBL/GenBank/DDBJ databases">
        <title>Complete Genomes of Monosporascus.</title>
        <authorList>
            <person name="Robinson A.J."/>
            <person name="Natvig D.O."/>
        </authorList>
    </citation>
    <scope>NUCLEOTIDE SEQUENCE [LARGE SCALE GENOMIC DNA]</scope>
    <source>
        <strain evidence="11 12">CBS 110550</strain>
    </source>
</reference>
<dbReference type="CDD" id="cd12148">
    <property type="entry name" value="fungal_TF_MHR"/>
    <property type="match status" value="1"/>
</dbReference>
<keyword evidence="2" id="KW-0862">Zinc</keyword>
<dbReference type="SMART" id="SM00066">
    <property type="entry name" value="GAL4"/>
    <property type="match status" value="1"/>
</dbReference>
<dbReference type="Gene3D" id="4.10.240.10">
    <property type="entry name" value="Zn(2)-C6 fungal-type DNA-binding domain"/>
    <property type="match status" value="1"/>
</dbReference>
<dbReference type="PANTHER" id="PTHR47663">
    <property type="entry name" value="XYLANOLYTIC TRANSCRIPTIONAL ACTIVATOR XLNR-RELATED"/>
    <property type="match status" value="1"/>
</dbReference>
<dbReference type="Pfam" id="PF00172">
    <property type="entry name" value="Zn_clus"/>
    <property type="match status" value="1"/>
</dbReference>
<feature type="compositionally biased region" description="Basic residues" evidence="9">
    <location>
        <begin position="236"/>
        <end position="250"/>
    </location>
</feature>
<feature type="compositionally biased region" description="Low complexity" evidence="9">
    <location>
        <begin position="145"/>
        <end position="162"/>
    </location>
</feature>
<dbReference type="PROSITE" id="PS50048">
    <property type="entry name" value="ZN2_CY6_FUNGAL_2"/>
    <property type="match status" value="1"/>
</dbReference>
<organism evidence="11 12">
    <name type="scientific">Monosporascus ibericus</name>
    <dbReference type="NCBI Taxonomy" id="155417"/>
    <lineage>
        <taxon>Eukaryota</taxon>
        <taxon>Fungi</taxon>
        <taxon>Dikarya</taxon>
        <taxon>Ascomycota</taxon>
        <taxon>Pezizomycotina</taxon>
        <taxon>Sordariomycetes</taxon>
        <taxon>Xylariomycetidae</taxon>
        <taxon>Xylariales</taxon>
        <taxon>Xylariales incertae sedis</taxon>
        <taxon>Monosporascus</taxon>
    </lineage>
</organism>
<protein>
    <recommendedName>
        <fullName evidence="10">Zn(2)-C6 fungal-type domain-containing protein</fullName>
    </recommendedName>
</protein>
<dbReference type="GO" id="GO:0000981">
    <property type="term" value="F:DNA-binding transcription factor activity, RNA polymerase II-specific"/>
    <property type="evidence" value="ECO:0007669"/>
    <property type="project" value="InterPro"/>
</dbReference>
<comment type="similarity">
    <text evidence="8">Belongs to the xlnR/xlr1 family.</text>
</comment>
<keyword evidence="1" id="KW-0479">Metal-binding</keyword>
<dbReference type="InterPro" id="IPR051439">
    <property type="entry name" value="XlnR/Xlr1"/>
</dbReference>
<keyword evidence="3" id="KW-0805">Transcription regulation</keyword>
<feature type="compositionally biased region" description="Low complexity" evidence="9">
    <location>
        <begin position="218"/>
        <end position="235"/>
    </location>
</feature>
<keyword evidence="7" id="KW-0539">Nucleus</keyword>
<feature type="region of interest" description="Disordered" evidence="9">
    <location>
        <begin position="145"/>
        <end position="203"/>
    </location>
</feature>
<dbReference type="AlphaFoldDB" id="A0A4Q4TVF6"/>
<dbReference type="PROSITE" id="PS00463">
    <property type="entry name" value="ZN2_CY6_FUNGAL_1"/>
    <property type="match status" value="1"/>
</dbReference>
<feature type="region of interest" description="Disordered" evidence="9">
    <location>
        <begin position="218"/>
        <end position="268"/>
    </location>
</feature>